<protein>
    <submittedName>
        <fullName evidence="4">STAS domain-containing protein</fullName>
    </submittedName>
</protein>
<feature type="region of interest" description="Disordered" evidence="1">
    <location>
        <begin position="91"/>
        <end position="116"/>
    </location>
</feature>
<keyword evidence="3" id="KW-1185">Reference proteome</keyword>
<feature type="compositionally biased region" description="Low complexity" evidence="1">
    <location>
        <begin position="93"/>
        <end position="116"/>
    </location>
</feature>
<evidence type="ECO:0000313" key="3">
    <source>
        <dbReference type="Proteomes" id="UP000675920"/>
    </source>
</evidence>
<dbReference type="RefSeq" id="WP_084545028.1">
    <property type="nucleotide sequence ID" value="NZ_AXWS01000013.1"/>
</dbReference>
<dbReference type="Proteomes" id="UP000675920">
    <property type="component" value="Unplaced"/>
</dbReference>
<evidence type="ECO:0000256" key="1">
    <source>
        <dbReference type="SAM" id="MobiDB-lite"/>
    </source>
</evidence>
<dbReference type="Pfam" id="PF13466">
    <property type="entry name" value="STAS_2"/>
    <property type="match status" value="1"/>
</dbReference>
<reference evidence="4" key="2">
    <citation type="journal article" date="2011" name="Cell. Physiol. Biochem.">
        <title>STAS domain structure and function.</title>
        <authorList>
            <person name="Sharma A.K."/>
            <person name="Rigby A.C."/>
            <person name="Alper S.L."/>
        </authorList>
    </citation>
    <scope>NUCLEOTIDE SEQUENCE</scope>
</reference>
<dbReference type="SUPFAM" id="SSF52091">
    <property type="entry name" value="SpoIIaa-like"/>
    <property type="match status" value="1"/>
</dbReference>
<dbReference type="Gene3D" id="3.30.750.24">
    <property type="entry name" value="STAS domain"/>
    <property type="match status" value="1"/>
</dbReference>
<reference evidence="4" key="1">
    <citation type="journal article" date="2000" name="Curr. Biol.">
        <title>The STAS domain - a link between anion transporters and antisigma-factor antagonists.</title>
        <authorList>
            <person name="Aravind L."/>
            <person name="Koonin E.V."/>
        </authorList>
    </citation>
    <scope>NUCLEOTIDE SEQUENCE</scope>
</reference>
<dbReference type="InterPro" id="IPR058548">
    <property type="entry name" value="MlaB-like_STAS"/>
</dbReference>
<dbReference type="PANTHER" id="PTHR35849:SF2">
    <property type="entry name" value="BLR2341 PROTEIN"/>
    <property type="match status" value="1"/>
</dbReference>
<evidence type="ECO:0000313" key="4">
    <source>
        <dbReference type="RefSeq" id="WP_084545028.1"/>
    </source>
</evidence>
<dbReference type="InterPro" id="IPR036513">
    <property type="entry name" value="STAS_dom_sf"/>
</dbReference>
<dbReference type="InterPro" id="IPR002645">
    <property type="entry name" value="STAS_dom"/>
</dbReference>
<dbReference type="OrthoDB" id="8527158at2"/>
<evidence type="ECO:0000259" key="2">
    <source>
        <dbReference type="PROSITE" id="PS50801"/>
    </source>
</evidence>
<accession>A0A8B6XA25</accession>
<dbReference type="PROSITE" id="PS50801">
    <property type="entry name" value="STAS"/>
    <property type="match status" value="1"/>
</dbReference>
<sequence length="116" mass="12020">MSAARLDIEGELTIYVVHELKDRLLAAFPPDGHLRLDLTRVAEADGAGLQLLLSAEREAEARGGRLIVAGASPVVREMLALANRADLIDDDAPAAGTPAGADADAPAPTAALELTE</sequence>
<dbReference type="InterPro" id="IPR052746">
    <property type="entry name" value="MlaB_ABC_Transporter"/>
</dbReference>
<dbReference type="CDD" id="cd07043">
    <property type="entry name" value="STAS_anti-anti-sigma_factors"/>
    <property type="match status" value="1"/>
</dbReference>
<organism evidence="3 4">
    <name type="scientific">Derxia gummosa DSM 723</name>
    <dbReference type="NCBI Taxonomy" id="1121388"/>
    <lineage>
        <taxon>Bacteria</taxon>
        <taxon>Pseudomonadati</taxon>
        <taxon>Pseudomonadota</taxon>
        <taxon>Betaproteobacteria</taxon>
        <taxon>Burkholderiales</taxon>
        <taxon>Alcaligenaceae</taxon>
        <taxon>Derxia</taxon>
    </lineage>
</organism>
<name>A0A8B6XA25_9BURK</name>
<proteinExistence type="predicted"/>
<feature type="domain" description="STAS" evidence="2">
    <location>
        <begin position="1"/>
        <end position="83"/>
    </location>
</feature>
<dbReference type="PANTHER" id="PTHR35849">
    <property type="entry name" value="BLR2341 PROTEIN"/>
    <property type="match status" value="1"/>
</dbReference>
<dbReference type="AlphaFoldDB" id="A0A8B6XA25"/>
<reference evidence="4" key="3">
    <citation type="submission" date="2025-08" db="UniProtKB">
        <authorList>
            <consortium name="RefSeq"/>
        </authorList>
    </citation>
    <scope>IDENTIFICATION</scope>
</reference>